<name>G9WXB0_9FIRM</name>
<accession>G9WXB0</accession>
<dbReference type="HOGENOM" id="CLU_081578_2_1_9"/>
<dbReference type="InterPro" id="IPR006938">
    <property type="entry name" value="DUF624"/>
</dbReference>
<evidence type="ECO:0000256" key="1">
    <source>
        <dbReference type="SAM" id="Phobius"/>
    </source>
</evidence>
<gene>
    <name evidence="2" type="ORF">HMPREF9624_01484</name>
</gene>
<dbReference type="RefSeq" id="WP_009537245.1">
    <property type="nucleotide sequence ID" value="NZ_JH414505.1"/>
</dbReference>
<comment type="caution">
    <text evidence="2">The sequence shown here is derived from an EMBL/GenBank/DDBJ whole genome shotgun (WGS) entry which is preliminary data.</text>
</comment>
<organism evidence="2 3">
    <name type="scientific">Oribacterium asaccharolyticum ACB7</name>
    <dbReference type="NCBI Taxonomy" id="796944"/>
    <lineage>
        <taxon>Bacteria</taxon>
        <taxon>Bacillati</taxon>
        <taxon>Bacillota</taxon>
        <taxon>Clostridia</taxon>
        <taxon>Lachnospirales</taxon>
        <taxon>Lachnospiraceae</taxon>
        <taxon>Oribacterium</taxon>
    </lineage>
</organism>
<dbReference type="Pfam" id="PF04854">
    <property type="entry name" value="DUF624"/>
    <property type="match status" value="1"/>
</dbReference>
<dbReference type="EMBL" id="AFZD01000021">
    <property type="protein sequence ID" value="EHL09443.1"/>
    <property type="molecule type" value="Genomic_DNA"/>
</dbReference>
<sequence length="228" mass="27108">MLQGFFNYDNDIWRFVGRLADIMVLNLLWIVCSLPIVTFGISTTALYYCTLKIVKDEDDGNFRMFFRSFKRNWKEGLIIWLILLPVLGILLLDHRFFTVLFQNHAVLRFLLQGITDALILLWIFVFLYVWPLLSRFENSWQKVMLHALLMSIHHLPYTLGILALDFASVILIFFLLRLVPMFVPVFFILGFPLLAWMNSAFFRRIFARYEKKKPEEQEPEEENVQSEK</sequence>
<feature type="transmembrane region" description="Helical" evidence="1">
    <location>
        <begin position="109"/>
        <end position="133"/>
    </location>
</feature>
<keyword evidence="1" id="KW-1133">Transmembrane helix</keyword>
<protein>
    <recommendedName>
        <fullName evidence="4">DUF624 domain-containing protein</fullName>
    </recommendedName>
</protein>
<dbReference type="AlphaFoldDB" id="G9WXB0"/>
<dbReference type="Proteomes" id="UP000003527">
    <property type="component" value="Unassembled WGS sequence"/>
</dbReference>
<keyword evidence="3" id="KW-1185">Reference proteome</keyword>
<dbReference type="PATRIC" id="fig|796944.3.peg.2242"/>
<reference evidence="2 3" key="1">
    <citation type="submission" date="2011-08" db="EMBL/GenBank/DDBJ databases">
        <title>The Genome Sequence of Oribacterium sp. ACB7.</title>
        <authorList>
            <consortium name="The Broad Institute Genome Sequencing Platform"/>
            <person name="Earl A."/>
            <person name="Ward D."/>
            <person name="Feldgarden M."/>
            <person name="Gevers D."/>
            <person name="Sizova M."/>
            <person name="Hazen A."/>
            <person name="Epstein S."/>
            <person name="Young S.K."/>
            <person name="Zeng Q."/>
            <person name="Gargeya S."/>
            <person name="Fitzgerald M."/>
            <person name="Haas B."/>
            <person name="Abouelleil A."/>
            <person name="Alvarado L."/>
            <person name="Arachchi H.M."/>
            <person name="Berlin A."/>
            <person name="Brown A."/>
            <person name="Chapman S.B."/>
            <person name="Chen Z."/>
            <person name="Dunbar C."/>
            <person name="Freedman E."/>
            <person name="Gearin G."/>
            <person name="Gellesch M."/>
            <person name="Goldberg J."/>
            <person name="Griggs A."/>
            <person name="Gujja S."/>
            <person name="Heiman D."/>
            <person name="Howarth C."/>
            <person name="Larson L."/>
            <person name="Lui A."/>
            <person name="MacDonald P.J.P."/>
            <person name="Montmayeur A."/>
            <person name="Murphy C."/>
            <person name="Neiman D."/>
            <person name="Pearson M."/>
            <person name="Priest M."/>
            <person name="Roberts A."/>
            <person name="Saif S."/>
            <person name="Shea T."/>
            <person name="Shenoy N."/>
            <person name="Sisk P."/>
            <person name="Stolte C."/>
            <person name="Sykes S."/>
            <person name="Wortman J."/>
            <person name="Nusbaum C."/>
            <person name="Birren B."/>
        </authorList>
    </citation>
    <scope>NUCLEOTIDE SEQUENCE [LARGE SCALE GENOMIC DNA]</scope>
    <source>
        <strain evidence="2 3">ACB7</strain>
    </source>
</reference>
<evidence type="ECO:0008006" key="4">
    <source>
        <dbReference type="Google" id="ProtNLM"/>
    </source>
</evidence>
<keyword evidence="1" id="KW-0472">Membrane</keyword>
<feature type="transmembrane region" description="Helical" evidence="1">
    <location>
        <begin position="182"/>
        <end position="202"/>
    </location>
</feature>
<keyword evidence="1" id="KW-0812">Transmembrane</keyword>
<evidence type="ECO:0000313" key="3">
    <source>
        <dbReference type="Proteomes" id="UP000003527"/>
    </source>
</evidence>
<feature type="transmembrane region" description="Helical" evidence="1">
    <location>
        <begin position="154"/>
        <end position="176"/>
    </location>
</feature>
<proteinExistence type="predicted"/>
<feature type="transmembrane region" description="Helical" evidence="1">
    <location>
        <begin position="27"/>
        <end position="49"/>
    </location>
</feature>
<evidence type="ECO:0000313" key="2">
    <source>
        <dbReference type="EMBL" id="EHL09443.1"/>
    </source>
</evidence>
<feature type="transmembrane region" description="Helical" evidence="1">
    <location>
        <begin position="77"/>
        <end position="97"/>
    </location>
</feature>